<gene>
    <name evidence="2" type="ORF">GON26_12540</name>
</gene>
<organism evidence="2 3">
    <name type="scientific">Flavobacterium hydrocarbonoxydans</name>
    <dbReference type="NCBI Taxonomy" id="2683249"/>
    <lineage>
        <taxon>Bacteria</taxon>
        <taxon>Pseudomonadati</taxon>
        <taxon>Bacteroidota</taxon>
        <taxon>Flavobacteriia</taxon>
        <taxon>Flavobacteriales</taxon>
        <taxon>Flavobacteriaceae</taxon>
        <taxon>Flavobacterium</taxon>
    </lineage>
</organism>
<evidence type="ECO:0000313" key="2">
    <source>
        <dbReference type="EMBL" id="MWB95191.1"/>
    </source>
</evidence>
<keyword evidence="1" id="KW-0472">Membrane</keyword>
<evidence type="ECO:0000313" key="3">
    <source>
        <dbReference type="Proteomes" id="UP000471501"/>
    </source>
</evidence>
<dbReference type="AlphaFoldDB" id="A0A6I4NLZ6"/>
<proteinExistence type="predicted"/>
<protein>
    <submittedName>
        <fullName evidence="2">Uncharacterized protein</fullName>
    </submittedName>
</protein>
<name>A0A6I4NLZ6_9FLAO</name>
<evidence type="ECO:0000256" key="1">
    <source>
        <dbReference type="SAM" id="Phobius"/>
    </source>
</evidence>
<comment type="caution">
    <text evidence="2">The sequence shown here is derived from an EMBL/GenBank/DDBJ whole genome shotgun (WGS) entry which is preliminary data.</text>
</comment>
<accession>A0A6I4NLZ6</accession>
<reference evidence="2 3" key="1">
    <citation type="submission" date="2019-12" db="EMBL/GenBank/DDBJ databases">
        <authorList>
            <person name="Kim Y.S."/>
        </authorList>
    </citation>
    <scope>NUCLEOTIDE SEQUENCE [LARGE SCALE GENOMIC DNA]</scope>
    <source>
        <strain evidence="2 3">GA093</strain>
    </source>
</reference>
<keyword evidence="1" id="KW-1133">Transmembrane helix</keyword>
<dbReference type="Proteomes" id="UP000471501">
    <property type="component" value="Unassembled WGS sequence"/>
</dbReference>
<dbReference type="RefSeq" id="WP_160375109.1">
    <property type="nucleotide sequence ID" value="NZ_WSTB01000006.1"/>
</dbReference>
<keyword evidence="1" id="KW-0812">Transmembrane</keyword>
<keyword evidence="3" id="KW-1185">Reference proteome</keyword>
<dbReference type="EMBL" id="WSTB01000006">
    <property type="protein sequence ID" value="MWB95191.1"/>
    <property type="molecule type" value="Genomic_DNA"/>
</dbReference>
<feature type="transmembrane region" description="Helical" evidence="1">
    <location>
        <begin position="6"/>
        <end position="25"/>
    </location>
</feature>
<sequence>MKNKIVFLVSFFTIIFLGVIANFYFKSKQEMSKSYNFIITKIDITPTKSLALYDNYKKVRFWNYDIRAYQDVKVGDAVYKYKNSDFLIILRRNQITGKYEEHLKILPSGIF</sequence>